<evidence type="ECO:0000313" key="1">
    <source>
        <dbReference type="EMBL" id="MBE9376113.1"/>
    </source>
</evidence>
<protein>
    <submittedName>
        <fullName evidence="1">Uncharacterized protein</fullName>
    </submittedName>
</protein>
<accession>A0A929BEH5</accession>
<keyword evidence="2" id="KW-1185">Reference proteome</keyword>
<comment type="caution">
    <text evidence="1">The sequence shown here is derived from an EMBL/GenBank/DDBJ whole genome shotgun (WGS) entry which is preliminary data.</text>
</comment>
<dbReference type="AlphaFoldDB" id="A0A929BEH5"/>
<evidence type="ECO:0000313" key="2">
    <source>
        <dbReference type="Proteomes" id="UP000598360"/>
    </source>
</evidence>
<proteinExistence type="predicted"/>
<sequence>MRLTLARPRTGRGEPPTVHAFPETPGDGPWSAVCGVQVAPGDVEVVDAFTGAPCLVCALSGATVSAAPAVPREEMDGPPVELNAIPVLPDEPAEPAVAGAPAEVLFALSWREQVIHRATADAPRVPLQGRTLVLGVCGVLGWGPLHAVPDTGGWEHCPDCDHASGTTAPPG</sequence>
<dbReference type="Proteomes" id="UP000598360">
    <property type="component" value="Unassembled WGS sequence"/>
</dbReference>
<dbReference type="RefSeq" id="WP_193929557.1">
    <property type="nucleotide sequence ID" value="NZ_JADEYC010000032.1"/>
</dbReference>
<organism evidence="1 2">
    <name type="scientific">Saccharopolyspora montiporae</name>
    <dbReference type="NCBI Taxonomy" id="2781240"/>
    <lineage>
        <taxon>Bacteria</taxon>
        <taxon>Bacillati</taxon>
        <taxon>Actinomycetota</taxon>
        <taxon>Actinomycetes</taxon>
        <taxon>Pseudonocardiales</taxon>
        <taxon>Pseudonocardiaceae</taxon>
        <taxon>Saccharopolyspora</taxon>
    </lineage>
</organism>
<dbReference type="EMBL" id="JADEYC010000032">
    <property type="protein sequence ID" value="MBE9376113.1"/>
    <property type="molecule type" value="Genomic_DNA"/>
</dbReference>
<reference evidence="1" key="1">
    <citation type="submission" date="2020-10" db="EMBL/GenBank/DDBJ databases">
        <title>Diversity and distribution of actinomycetes associated with coral in the coast of Hainan.</title>
        <authorList>
            <person name="Li F."/>
        </authorList>
    </citation>
    <scope>NUCLEOTIDE SEQUENCE</scope>
    <source>
        <strain evidence="1">HNM0983</strain>
    </source>
</reference>
<gene>
    <name evidence="1" type="ORF">IQ251_16805</name>
</gene>
<name>A0A929BEH5_9PSEU</name>